<sequence>MAHDGFCGCSGDAMATPVAIFNRPGLSEIAYRVGTFASFREAMLLSISQEAALAHLTTRESDDYAITILELFAAAADVLSFYNERIANELYLRTARERDSLLRLTRLLGYRLRPGLAAETFLSFALDAGAETRIRKGFKVMSVPGQDEKAQIFETIEAIAAHGDLNEAAAFAPPVPFNGFAFGSTGGPITARPEKLAPGAKLILFGLGRIEEKTLTALKPRADGEVIAFEPAVALPQGSSDVARLAKLDGRLRFFGHTAPEKVNVYVPAPTPTTWPKWELQTVDASLGAETVLYPLDTRYTDVATGAQLLIDAGPDAVPRLRTAAIVRTEDRPAHLGTIDQLTDTVTQVELRQTLRGRPGIAAPVAGIHGVYARSGTGAVLTLDAPAVTRRWTYRDLMDASSDVQAVAVGAAGQDIFVRDSNLRLRQRRSVSGVWSGWVDHGGILMCEPRPVAVMGGTVLVFVRGTDFGLWAIDVTSGTPGSWMGLNGVLTSAPAPVSHKPGAVAVFVRGTDRALWYRLRDGATWSDWTSLKGELAGGPAVASTGAGRIDVAALDDAGGVIHRKWNGTVWSDWRSLGGQLTGDLALVAGTPDRLDIFARGKDGALWMITRTGETWNEWISLAGRLTSAPVAGRDALGLHVYARGGDGGITSRALIGSSWTPWTSYGDGIGAIPDRRKTAIYRIAADDIIFRDYDYPDRIRQGRLALRMRPGARTVGNIAKGRRVLLRSSTGLDPVTVVAVRPFAALPGEPDDHLFVDFTPGPEAALSDVTLLGNVANASHGETQPVEALGHGEGAKGFQTFKLSRPGLTYLQSATSLEGAAALEVRVNGELWKEAPSFFARKSTERVYTARQNDAGETQIMFGDGATGARLPSGAMNIMATYRTGLGLQGRMKREQLSIPLERPVGFRSVGNPLSADGGADPETRDEAREGAPNSVRTFGRAVSLADFEAITTASGLAARASVTWVWSETERALHVTVAGPQGDVLSASSLARLRGALDRVRDPNRPLFLANFVRVPIVIKARLLRDPAFEVDAMLEDARARLAAFFAFDAMPLGEAVFASQIYAVLQDAKGVAAVDLDVFQLKHYEELSPVEQASRAVDLAPRQPHIRIFPARPTPPLALIDRYARAGFTGAPPPVLAAEQAFIEDPATDLNLTAVEAL</sequence>
<evidence type="ECO:0000313" key="1">
    <source>
        <dbReference type="EMBL" id="MBK1869686.1"/>
    </source>
</evidence>
<gene>
    <name evidence="1" type="ORF">JHL16_25215</name>
</gene>
<keyword evidence="2" id="KW-1185">Reference proteome</keyword>
<protein>
    <submittedName>
        <fullName evidence="1">Uncharacterized protein</fullName>
    </submittedName>
</protein>
<proteinExistence type="predicted"/>
<evidence type="ECO:0000313" key="2">
    <source>
        <dbReference type="Proteomes" id="UP000616151"/>
    </source>
</evidence>
<reference evidence="1" key="1">
    <citation type="submission" date="2021-01" db="EMBL/GenBank/DDBJ databases">
        <authorList>
            <person name="Sun Q."/>
        </authorList>
    </citation>
    <scope>NUCLEOTIDE SEQUENCE</scope>
    <source>
        <strain evidence="1">YIM B02566</strain>
    </source>
</reference>
<dbReference type="Proteomes" id="UP000616151">
    <property type="component" value="Unassembled WGS sequence"/>
</dbReference>
<dbReference type="EMBL" id="JAENHL010000008">
    <property type="protein sequence ID" value="MBK1869686.1"/>
    <property type="molecule type" value="Genomic_DNA"/>
</dbReference>
<comment type="caution">
    <text evidence="1">The sequence shown here is derived from an EMBL/GenBank/DDBJ whole genome shotgun (WGS) entry which is preliminary data.</text>
</comment>
<organism evidence="1 2">
    <name type="scientific">Taklimakanibacter albus</name>
    <dbReference type="NCBI Taxonomy" id="2800327"/>
    <lineage>
        <taxon>Bacteria</taxon>
        <taxon>Pseudomonadati</taxon>
        <taxon>Pseudomonadota</taxon>
        <taxon>Alphaproteobacteria</taxon>
        <taxon>Hyphomicrobiales</taxon>
        <taxon>Aestuariivirgaceae</taxon>
        <taxon>Taklimakanibacter</taxon>
    </lineage>
</organism>
<accession>A0ACC5RAG7</accession>
<name>A0ACC5RAG7_9HYPH</name>